<dbReference type="GO" id="GO:0042147">
    <property type="term" value="P:retrograde transport, endosome to Golgi"/>
    <property type="evidence" value="ECO:0007669"/>
    <property type="project" value="TreeGrafter"/>
</dbReference>
<dbReference type="PANTHER" id="PTHR14190">
    <property type="entry name" value="SUPPRESSOR OF ACTIN MUTATIONS 2/VACUOLAR PROTEIN SORTING 52"/>
    <property type="match status" value="1"/>
</dbReference>
<dbReference type="GO" id="GO:0019905">
    <property type="term" value="F:syntaxin binding"/>
    <property type="evidence" value="ECO:0007669"/>
    <property type="project" value="TreeGrafter"/>
</dbReference>
<organism evidence="8 9">
    <name type="scientific">Saccharomyces pastorianus</name>
    <name type="common">Lager yeast</name>
    <name type="synonym">Saccharomyces cerevisiae x Saccharomyces eubayanus</name>
    <dbReference type="NCBI Taxonomy" id="27292"/>
    <lineage>
        <taxon>Eukaryota</taxon>
        <taxon>Fungi</taxon>
        <taxon>Dikarya</taxon>
        <taxon>Ascomycota</taxon>
        <taxon>Saccharomycotina</taxon>
        <taxon>Saccharomycetes</taxon>
        <taxon>Saccharomycetales</taxon>
        <taxon>Saccharomycetaceae</taxon>
        <taxon>Saccharomyces</taxon>
    </lineage>
</organism>
<dbReference type="GO" id="GO:0005829">
    <property type="term" value="C:cytosol"/>
    <property type="evidence" value="ECO:0007669"/>
    <property type="project" value="GOC"/>
</dbReference>
<keyword evidence="4" id="KW-0653">Protein transport</keyword>
<evidence type="ECO:0000256" key="5">
    <source>
        <dbReference type="ARBA" id="ARBA00023034"/>
    </source>
</evidence>
<comment type="similarity">
    <text evidence="2">Belongs to the VPS52 family.</text>
</comment>
<dbReference type="GO" id="GO:0015031">
    <property type="term" value="P:protein transport"/>
    <property type="evidence" value="ECO:0007669"/>
    <property type="project" value="UniProtKB-KW"/>
</dbReference>
<dbReference type="AlphaFoldDB" id="A0A6C1DQW8"/>
<gene>
    <name evidence="8" type="primary">VPS52_1</name>
    <name evidence="8" type="ORF">GRS66_001205</name>
</gene>
<keyword evidence="5" id="KW-0333">Golgi apparatus</keyword>
<accession>A0A6C1DQW8</accession>
<evidence type="ECO:0000259" key="7">
    <source>
        <dbReference type="Pfam" id="PF20655"/>
    </source>
</evidence>
<evidence type="ECO:0000256" key="1">
    <source>
        <dbReference type="ARBA" id="ARBA00004601"/>
    </source>
</evidence>
<dbReference type="InterPro" id="IPR048319">
    <property type="entry name" value="Vps52_CC"/>
</dbReference>
<evidence type="ECO:0000256" key="2">
    <source>
        <dbReference type="ARBA" id="ARBA00008180"/>
    </source>
</evidence>
<dbReference type="Proteomes" id="UP000501346">
    <property type="component" value="Chromosome ScIV"/>
</dbReference>
<sequence length="641" mass="74351">MDVLKEVLSLDQDKFDQLKETSRDKTNETDDPFENYLKDCKFKAPSNKDQSPFAKLKSLQETHSNNEAAINIIIPQLIDYLTEFTNRLSNYTQDLDFIKKKSNELQSLLEYNSTKLAHISPMVNDLMIPPELIDDIIKGKINESWQDNITFIADKEEIYNKYRSNNLDQDNKDAENSAMLAPKDFDKLCQLLDILKNVILERSKRLIISKIKTLRSHNPVPSQRIQNKLLKVQKIFPFIRDNNLSLALELRQAYCYTMKWYYREYFSRYIRSLTILQFQQIDSQFALGNGLSTTSVSGFNNSPSLFFSNYLTTSASNAFYNKLPVTDEKIDKYFQIKKRLNILTQEDNTVMVSQIAENNTTKNYIEIGFKNLNLAILDNCTVEYHFLKDFFAMNGDNFEEINGLLEQIFQPTFDEATTYTQQLIQYNYDIFGVLISIRVANQLQFESERRGMPSMFDSFLNGQLIQLWPRFQQLVDFQCESLRKAAITTNVAKYAGNSSTSNSSPLTSPHELTVQFGKFLSSFLTLAITHKQSIDERSEPLYNSIIRLRNDFETVMTKCSKKTKSPERFLATNYMYLYNNLQQLHLHLNINDSDAQNYNFDSAENVGTKVANDDDNDSSVPLIIRETENHFKTLVEAFTRN</sequence>
<feature type="domain" description="Vps52 coiled-coil" evidence="6">
    <location>
        <begin position="56"/>
        <end position="239"/>
    </location>
</feature>
<dbReference type="Pfam" id="PF04129">
    <property type="entry name" value="Vps52_CC"/>
    <property type="match status" value="1"/>
</dbReference>
<dbReference type="GO" id="GO:0000938">
    <property type="term" value="C:GARP complex"/>
    <property type="evidence" value="ECO:0007669"/>
    <property type="project" value="TreeGrafter"/>
</dbReference>
<dbReference type="EMBL" id="CP048985">
    <property type="protein sequence ID" value="QID78973.1"/>
    <property type="molecule type" value="Genomic_DNA"/>
</dbReference>
<evidence type="ECO:0000313" key="8">
    <source>
        <dbReference type="EMBL" id="QID78973.1"/>
    </source>
</evidence>
<dbReference type="Pfam" id="PF20655">
    <property type="entry name" value="Vps52_C"/>
    <property type="match status" value="1"/>
</dbReference>
<proteinExistence type="inferred from homology"/>
<evidence type="ECO:0000313" key="9">
    <source>
        <dbReference type="Proteomes" id="UP000501346"/>
    </source>
</evidence>
<reference evidence="8 9" key="1">
    <citation type="journal article" date="2019" name="BMC Genomics">
        <title>Chromosome level assembly and comparative genome analysis confirm lager-brewing yeasts originated from a single hybridization.</title>
        <authorList>
            <person name="Salazar A.N."/>
            <person name="Gorter de Vries A.R."/>
            <person name="van den Broek M."/>
            <person name="Brouwers N."/>
            <person name="de la Torre Cortes P."/>
            <person name="Kuijpers N.G.A."/>
            <person name="Daran J.G."/>
            <person name="Abeel T."/>
        </authorList>
    </citation>
    <scope>NUCLEOTIDE SEQUENCE [LARGE SCALE GENOMIC DNA]</scope>
    <source>
        <strain evidence="8 9">CBS 1483</strain>
    </source>
</reference>
<evidence type="ECO:0000259" key="6">
    <source>
        <dbReference type="Pfam" id="PF04129"/>
    </source>
</evidence>
<feature type="domain" description="Vps52 C-terminal" evidence="7">
    <location>
        <begin position="298"/>
        <end position="606"/>
    </location>
</feature>
<name>A0A6C1DQW8_SACPS</name>
<keyword evidence="9" id="KW-1185">Reference proteome</keyword>
<keyword evidence="3" id="KW-0813">Transport</keyword>
<protein>
    <submittedName>
        <fullName evidence="8">Vacuolar protein sorting-associated protein 52</fullName>
    </submittedName>
</protein>
<dbReference type="InterPro" id="IPR007258">
    <property type="entry name" value="Vps52"/>
</dbReference>
<dbReference type="GO" id="GO:0032456">
    <property type="term" value="P:endocytic recycling"/>
    <property type="evidence" value="ECO:0007669"/>
    <property type="project" value="TreeGrafter"/>
</dbReference>
<evidence type="ECO:0000256" key="3">
    <source>
        <dbReference type="ARBA" id="ARBA00022448"/>
    </source>
</evidence>
<dbReference type="OrthoDB" id="19482at2759"/>
<comment type="subcellular location">
    <subcellularLocation>
        <location evidence="1">Golgi apparatus</location>
        <location evidence="1">trans-Golgi network</location>
    </subcellularLocation>
</comment>
<evidence type="ECO:0000256" key="4">
    <source>
        <dbReference type="ARBA" id="ARBA00022927"/>
    </source>
</evidence>
<dbReference type="InterPro" id="IPR048361">
    <property type="entry name" value="Vps52_C"/>
</dbReference>
<dbReference type="PANTHER" id="PTHR14190:SF7">
    <property type="entry name" value="VACUOLAR PROTEIN SORTING-ASSOCIATED PROTEIN 52 HOMOLOG"/>
    <property type="match status" value="1"/>
</dbReference>
<dbReference type="GO" id="GO:0006896">
    <property type="term" value="P:Golgi to vacuole transport"/>
    <property type="evidence" value="ECO:0007669"/>
    <property type="project" value="TreeGrafter"/>
</dbReference>